<dbReference type="Proteomes" id="UP000322234">
    <property type="component" value="Unassembled WGS sequence"/>
</dbReference>
<protein>
    <submittedName>
        <fullName evidence="1">Uncharacterized protein</fullName>
    </submittedName>
</protein>
<evidence type="ECO:0000313" key="1">
    <source>
        <dbReference type="EMBL" id="MXQ97962.1"/>
    </source>
</evidence>
<reference evidence="1" key="1">
    <citation type="submission" date="2019-10" db="EMBL/GenBank/DDBJ databases">
        <title>The sequence and de novo assembly of the wild yak genome.</title>
        <authorList>
            <person name="Liu Y."/>
        </authorList>
    </citation>
    <scope>NUCLEOTIDE SEQUENCE [LARGE SCALE GENOMIC DNA]</scope>
    <source>
        <strain evidence="1">WY2019</strain>
    </source>
</reference>
<accession>A0A6B0S737</accession>
<dbReference type="AlphaFoldDB" id="A0A6B0S737"/>
<name>A0A6B0S737_9CETA</name>
<gene>
    <name evidence="1" type="ORF">E5288_WYG010495</name>
</gene>
<evidence type="ECO:0000313" key="2">
    <source>
        <dbReference type="Proteomes" id="UP000322234"/>
    </source>
</evidence>
<dbReference type="EMBL" id="VBQZ03000211">
    <property type="protein sequence ID" value="MXQ97962.1"/>
    <property type="molecule type" value="Genomic_DNA"/>
</dbReference>
<sequence length="182" mass="20105">MNSKSCKKLAVHLFAWDVHSPGEMEAYLHQKMAFERSTCKTSSVTLTFSEARACAGSSGQLCNSIFPRELEPGPHKYDTNTAFHRRVSSDHLGYVDVSGESASVFPEAQHHDERVLQTKVHEAQGPKEPFNSWVFRSPLLCGPPGHVTSSGKHSFPPHMDLVPSDIPSHCNFIGEQEIDSSS</sequence>
<keyword evidence="2" id="KW-1185">Reference proteome</keyword>
<organism evidence="1 2">
    <name type="scientific">Bos mutus</name>
    <name type="common">wild yak</name>
    <dbReference type="NCBI Taxonomy" id="72004"/>
    <lineage>
        <taxon>Eukaryota</taxon>
        <taxon>Metazoa</taxon>
        <taxon>Chordata</taxon>
        <taxon>Craniata</taxon>
        <taxon>Vertebrata</taxon>
        <taxon>Euteleostomi</taxon>
        <taxon>Mammalia</taxon>
        <taxon>Eutheria</taxon>
        <taxon>Laurasiatheria</taxon>
        <taxon>Artiodactyla</taxon>
        <taxon>Ruminantia</taxon>
        <taxon>Pecora</taxon>
        <taxon>Bovidae</taxon>
        <taxon>Bovinae</taxon>
        <taxon>Bos</taxon>
    </lineage>
</organism>
<comment type="caution">
    <text evidence="1">The sequence shown here is derived from an EMBL/GenBank/DDBJ whole genome shotgun (WGS) entry which is preliminary data.</text>
</comment>
<proteinExistence type="predicted"/>